<dbReference type="AlphaFoldDB" id="A0A401ZTZ8"/>
<dbReference type="Pfam" id="PF00588">
    <property type="entry name" value="SpoU_methylase"/>
    <property type="match status" value="1"/>
</dbReference>
<proteinExistence type="inferred from homology"/>
<dbReference type="CDD" id="cd18095">
    <property type="entry name" value="SpoU-like_rRNA-MTase"/>
    <property type="match status" value="1"/>
</dbReference>
<dbReference type="PANTHER" id="PTHR43191">
    <property type="entry name" value="RRNA METHYLTRANSFERASE 3"/>
    <property type="match status" value="1"/>
</dbReference>
<evidence type="ECO:0000313" key="6">
    <source>
        <dbReference type="Proteomes" id="UP000287352"/>
    </source>
</evidence>
<reference evidence="6" key="1">
    <citation type="submission" date="2018-12" db="EMBL/GenBank/DDBJ databases">
        <title>Tengunoibacter tsumagoiensis gen. nov., sp. nov., Dictyobacter kobayashii sp. nov., D. alpinus sp. nov., and D. joshuensis sp. nov. and description of Dictyobacteraceae fam. nov. within the order Ktedonobacterales isolated from Tengu-no-mugimeshi.</title>
        <authorList>
            <person name="Wang C.M."/>
            <person name="Zheng Y."/>
            <person name="Sakai Y."/>
            <person name="Toyoda A."/>
            <person name="Minakuchi Y."/>
            <person name="Abe K."/>
            <person name="Yokota A."/>
            <person name="Yabe S."/>
        </authorList>
    </citation>
    <scope>NUCLEOTIDE SEQUENCE [LARGE SCALE GENOMIC DNA]</scope>
    <source>
        <strain evidence="6">Uno3</strain>
    </source>
</reference>
<dbReference type="GO" id="GO:0006396">
    <property type="term" value="P:RNA processing"/>
    <property type="evidence" value="ECO:0007669"/>
    <property type="project" value="InterPro"/>
</dbReference>
<dbReference type="GO" id="GO:0032259">
    <property type="term" value="P:methylation"/>
    <property type="evidence" value="ECO:0007669"/>
    <property type="project" value="UniProtKB-KW"/>
</dbReference>
<accession>A0A401ZTZ8</accession>
<dbReference type="GO" id="GO:0008173">
    <property type="term" value="F:RNA methyltransferase activity"/>
    <property type="evidence" value="ECO:0007669"/>
    <property type="project" value="InterPro"/>
</dbReference>
<dbReference type="OrthoDB" id="9794400at2"/>
<dbReference type="InterPro" id="IPR029026">
    <property type="entry name" value="tRNA_m1G_MTases_N"/>
</dbReference>
<keyword evidence="6" id="KW-1185">Reference proteome</keyword>
<dbReference type="InterPro" id="IPR029064">
    <property type="entry name" value="Ribosomal_eL30-like_sf"/>
</dbReference>
<dbReference type="SUPFAM" id="SSF55315">
    <property type="entry name" value="L30e-like"/>
    <property type="match status" value="1"/>
</dbReference>
<dbReference type="RefSeq" id="WP_126577944.1">
    <property type="nucleotide sequence ID" value="NZ_BIFR01000001.1"/>
</dbReference>
<evidence type="ECO:0000256" key="1">
    <source>
        <dbReference type="ARBA" id="ARBA00007228"/>
    </source>
</evidence>
<comment type="similarity">
    <text evidence="1">Belongs to the class IV-like SAM-binding methyltransferase superfamily. RNA methyltransferase TrmH family.</text>
</comment>
<evidence type="ECO:0000259" key="4">
    <source>
        <dbReference type="SMART" id="SM00967"/>
    </source>
</evidence>
<evidence type="ECO:0000256" key="3">
    <source>
        <dbReference type="ARBA" id="ARBA00022679"/>
    </source>
</evidence>
<dbReference type="Pfam" id="PF22435">
    <property type="entry name" value="MRM3-like_sub_bind"/>
    <property type="match status" value="1"/>
</dbReference>
<dbReference type="SMART" id="SM00967">
    <property type="entry name" value="SpoU_sub_bind"/>
    <property type="match status" value="1"/>
</dbReference>
<dbReference type="PANTHER" id="PTHR43191:SF2">
    <property type="entry name" value="RRNA METHYLTRANSFERASE 3, MITOCHONDRIAL"/>
    <property type="match status" value="1"/>
</dbReference>
<dbReference type="InterPro" id="IPR051259">
    <property type="entry name" value="rRNA_Methyltransferase"/>
</dbReference>
<dbReference type="InterPro" id="IPR029028">
    <property type="entry name" value="Alpha/beta_knot_MTases"/>
</dbReference>
<dbReference type="InterPro" id="IPR001537">
    <property type="entry name" value="SpoU_MeTrfase"/>
</dbReference>
<dbReference type="SUPFAM" id="SSF75217">
    <property type="entry name" value="alpha/beta knot"/>
    <property type="match status" value="1"/>
</dbReference>
<dbReference type="Gene3D" id="3.40.1280.10">
    <property type="match status" value="1"/>
</dbReference>
<dbReference type="InterPro" id="IPR013123">
    <property type="entry name" value="SpoU_subst-bd"/>
</dbReference>
<evidence type="ECO:0000256" key="2">
    <source>
        <dbReference type="ARBA" id="ARBA00022603"/>
    </source>
</evidence>
<keyword evidence="3 5" id="KW-0808">Transferase</keyword>
<keyword evidence="2 5" id="KW-0489">Methyltransferase</keyword>
<dbReference type="Proteomes" id="UP000287352">
    <property type="component" value="Unassembled WGS sequence"/>
</dbReference>
<feature type="domain" description="RNA 2-O ribose methyltransferase substrate binding" evidence="4">
    <location>
        <begin position="37"/>
        <end position="118"/>
    </location>
</feature>
<name>A0A401ZTZ8_9CHLR</name>
<gene>
    <name evidence="5" type="ORF">KTT_01920</name>
</gene>
<organism evidence="5 6">
    <name type="scientific">Tengunoibacter tsumagoiensis</name>
    <dbReference type="NCBI Taxonomy" id="2014871"/>
    <lineage>
        <taxon>Bacteria</taxon>
        <taxon>Bacillati</taxon>
        <taxon>Chloroflexota</taxon>
        <taxon>Ktedonobacteria</taxon>
        <taxon>Ktedonobacterales</taxon>
        <taxon>Dictyobacteraceae</taxon>
        <taxon>Tengunoibacter</taxon>
    </lineage>
</organism>
<dbReference type="Gene3D" id="3.30.1330.30">
    <property type="match status" value="1"/>
</dbReference>
<comment type="caution">
    <text evidence="5">The sequence shown here is derived from an EMBL/GenBank/DDBJ whole genome shotgun (WGS) entry which is preliminary data.</text>
</comment>
<evidence type="ECO:0000313" key="5">
    <source>
        <dbReference type="EMBL" id="GCE10333.1"/>
    </source>
</evidence>
<dbReference type="GO" id="GO:0005737">
    <property type="term" value="C:cytoplasm"/>
    <property type="evidence" value="ECO:0007669"/>
    <property type="project" value="UniProtKB-ARBA"/>
</dbReference>
<sequence length="285" mass="31453">MTHDTRYTLITSPANARVSKLQTLHTSRGRKKSGLFLLEGLNLLEAVLETQVPLQEVYVQPDLLRRTPKGTALLERLLHRTDLPPERLFEVNERVIDALGEVQSSQGVICVLRLDALNSAQMQDRRQPAHRPVLLILDDIADPGNMGTILRTALAADVSQVILTPNCVDYYSPKVVRAATGAHLRLPVVVDASWAAIATLVKQHCQGQPRVLLAEAGSSQMYYEQDFTQPCVLIMGNEAHGPSVEAHTLATHPVSIPLANDVESLNVAMATGIILYETVRQRQRR</sequence>
<dbReference type="EMBL" id="BIFR01000001">
    <property type="protein sequence ID" value="GCE10333.1"/>
    <property type="molecule type" value="Genomic_DNA"/>
</dbReference>
<protein>
    <submittedName>
        <fullName evidence="5">rRNA methyltransferase</fullName>
    </submittedName>
</protein>
<dbReference type="InterPro" id="IPR053888">
    <property type="entry name" value="MRM3-like_sub_bind"/>
</dbReference>
<dbReference type="GO" id="GO:0003723">
    <property type="term" value="F:RNA binding"/>
    <property type="evidence" value="ECO:0007669"/>
    <property type="project" value="InterPro"/>
</dbReference>